<proteinExistence type="predicted"/>
<sequence>MPENETIISSSPAGNEPTEIGKTCQEIKALREQARKAALAGNVISQRLGLFSGPKEAVEIFHESKMTNTEEVNKGIYFSYPCRRHSCAVVNIPAPCVNKMISHIDEVESKIQEHLKQFETSLEEWTRTSSTKDLKEDWAVATPVIPEERDEKCPELKQEMETLLSEAIHLIKSLETDRAEAELALKQQKSRRKRISMKIDSWSIWKLQELPLAVQREHEAYAKDIIELRWHIEDRTHQLEQLEKQKTKLKEANAKIQEDIDYMREHSTFLEAKQKQEKETLKEQYNKKHEVMELLRRVHEELEEAKKECENAKLKLSQIEEEIKQSISRDEASLMTYKKELDKLNGLFSYYNTSIQNANVKIEKNEETVSEVMKETKSSTHELSALVKQLDDLKKLFEQLSWKQKYYKNQYLQTLNDFYAAKKTWDIELSNVEKDYSDISIAHNKLLEENRWLKSEMDSIVEKTNESIKKKQEYEMEIQSLLKLKQKNAICLKELYKEAYRIGAFFVGTKYKTDELEEKIAETRRKFKGREEFLKKLTRGEVAAGIVIQKILYSIQEAQLIERQSLVKKKAMYVLVLEEIESPMLQVENDAIRIRTIHDKHAGALRDILKRKNQVQKSVEKTKKKLRSRGKKTRVVLTETADKHSTVYKELEITKSKTITFNTKIQELKKELKEMEEQKINFDKKLEILNNEFLDVRFKKEHLQAVFDHLMEEKRNCEDRITEEALKFRRLIATRQQTLANIQVSIIFDCFKMKQI</sequence>
<protein>
    <submittedName>
        <fullName evidence="2">Coiled-coil domain-containing protein 178 isoform X1</fullName>
    </submittedName>
</protein>
<reference evidence="2" key="1">
    <citation type="submission" date="2025-08" db="UniProtKB">
        <authorList>
            <consortium name="RefSeq"/>
        </authorList>
    </citation>
    <scope>IDENTIFICATION</scope>
</reference>
<dbReference type="RefSeq" id="XP_073926157.1">
    <property type="nucleotide sequence ID" value="XM_074070056.1"/>
</dbReference>
<dbReference type="Proteomes" id="UP001732720">
    <property type="component" value="Chromosome 4"/>
</dbReference>
<evidence type="ECO:0000313" key="1">
    <source>
        <dbReference type="Proteomes" id="UP001732720"/>
    </source>
</evidence>
<keyword evidence="1" id="KW-1185">Reference proteome</keyword>
<gene>
    <name evidence="2" type="primary">Ccdc178</name>
</gene>
<name>A0AC58M9S2_CASCN</name>
<organism evidence="1 2">
    <name type="scientific">Castor canadensis</name>
    <name type="common">American beaver</name>
    <dbReference type="NCBI Taxonomy" id="51338"/>
    <lineage>
        <taxon>Eukaryota</taxon>
        <taxon>Metazoa</taxon>
        <taxon>Chordata</taxon>
        <taxon>Craniata</taxon>
        <taxon>Vertebrata</taxon>
        <taxon>Euteleostomi</taxon>
        <taxon>Mammalia</taxon>
        <taxon>Eutheria</taxon>
        <taxon>Euarchontoglires</taxon>
        <taxon>Glires</taxon>
        <taxon>Rodentia</taxon>
        <taxon>Castorimorpha</taxon>
        <taxon>Castoridae</taxon>
        <taxon>Castor</taxon>
    </lineage>
</organism>
<accession>A0AC58M9S2</accession>
<evidence type="ECO:0000313" key="2">
    <source>
        <dbReference type="RefSeq" id="XP_073926157.1"/>
    </source>
</evidence>